<evidence type="ECO:0000313" key="2">
    <source>
        <dbReference type="EMBL" id="RNA24557.1"/>
    </source>
</evidence>
<keyword evidence="3" id="KW-1185">Reference proteome</keyword>
<dbReference type="AlphaFoldDB" id="A0A3M7RME4"/>
<keyword evidence="1" id="KW-0472">Membrane</keyword>
<proteinExistence type="predicted"/>
<evidence type="ECO:0000313" key="3">
    <source>
        <dbReference type="Proteomes" id="UP000276133"/>
    </source>
</evidence>
<keyword evidence="1" id="KW-1133">Transmembrane helix</keyword>
<evidence type="ECO:0000256" key="1">
    <source>
        <dbReference type="SAM" id="Phobius"/>
    </source>
</evidence>
<dbReference type="EMBL" id="REGN01003097">
    <property type="protein sequence ID" value="RNA24557.1"/>
    <property type="molecule type" value="Genomic_DNA"/>
</dbReference>
<dbReference type="Proteomes" id="UP000276133">
    <property type="component" value="Unassembled WGS sequence"/>
</dbReference>
<sequence length="71" mass="8335">MEKFKFVSAEPEAKFPFLRPSREHKVSLSLSKFSFSIHLSYLFLIIVRLFCFEVKNFNDCNQSTTIRPLAC</sequence>
<accession>A0A3M7RME4</accession>
<gene>
    <name evidence="2" type="ORF">BpHYR1_030130</name>
</gene>
<protein>
    <submittedName>
        <fullName evidence="2">Uncharacterized protein</fullName>
    </submittedName>
</protein>
<feature type="transmembrane region" description="Helical" evidence="1">
    <location>
        <begin position="33"/>
        <end position="51"/>
    </location>
</feature>
<organism evidence="2 3">
    <name type="scientific">Brachionus plicatilis</name>
    <name type="common">Marine rotifer</name>
    <name type="synonym">Brachionus muelleri</name>
    <dbReference type="NCBI Taxonomy" id="10195"/>
    <lineage>
        <taxon>Eukaryota</taxon>
        <taxon>Metazoa</taxon>
        <taxon>Spiralia</taxon>
        <taxon>Gnathifera</taxon>
        <taxon>Rotifera</taxon>
        <taxon>Eurotatoria</taxon>
        <taxon>Monogononta</taxon>
        <taxon>Pseudotrocha</taxon>
        <taxon>Ploima</taxon>
        <taxon>Brachionidae</taxon>
        <taxon>Brachionus</taxon>
    </lineage>
</organism>
<name>A0A3M7RME4_BRAPC</name>
<reference evidence="2 3" key="1">
    <citation type="journal article" date="2018" name="Sci. Rep.">
        <title>Genomic signatures of local adaptation to the degree of environmental predictability in rotifers.</title>
        <authorList>
            <person name="Franch-Gras L."/>
            <person name="Hahn C."/>
            <person name="Garcia-Roger E.M."/>
            <person name="Carmona M.J."/>
            <person name="Serra M."/>
            <person name="Gomez A."/>
        </authorList>
    </citation>
    <scope>NUCLEOTIDE SEQUENCE [LARGE SCALE GENOMIC DNA]</scope>
    <source>
        <strain evidence="2">HYR1</strain>
    </source>
</reference>
<keyword evidence="1" id="KW-0812">Transmembrane</keyword>
<comment type="caution">
    <text evidence="2">The sequence shown here is derived from an EMBL/GenBank/DDBJ whole genome shotgun (WGS) entry which is preliminary data.</text>
</comment>